<feature type="compositionally biased region" description="Low complexity" evidence="1">
    <location>
        <begin position="196"/>
        <end position="210"/>
    </location>
</feature>
<accession>A0A146LVD6</accession>
<dbReference type="AlphaFoldDB" id="A0A146LVD6"/>
<gene>
    <name evidence="2" type="ORF">g.72576</name>
</gene>
<reference evidence="2" key="1">
    <citation type="journal article" date="2016" name="Gigascience">
        <title>De novo construction of an expanded transcriptome assembly for the western tarnished plant bug, Lygus hesperus.</title>
        <authorList>
            <person name="Tassone E.E."/>
            <person name="Geib S.M."/>
            <person name="Hall B."/>
            <person name="Fabrick J.A."/>
            <person name="Brent C.S."/>
            <person name="Hull J.J."/>
        </authorList>
    </citation>
    <scope>NUCLEOTIDE SEQUENCE</scope>
</reference>
<organism evidence="2">
    <name type="scientific">Lygus hesperus</name>
    <name type="common">Western plant bug</name>
    <dbReference type="NCBI Taxonomy" id="30085"/>
    <lineage>
        <taxon>Eukaryota</taxon>
        <taxon>Metazoa</taxon>
        <taxon>Ecdysozoa</taxon>
        <taxon>Arthropoda</taxon>
        <taxon>Hexapoda</taxon>
        <taxon>Insecta</taxon>
        <taxon>Pterygota</taxon>
        <taxon>Neoptera</taxon>
        <taxon>Paraneoptera</taxon>
        <taxon>Hemiptera</taxon>
        <taxon>Heteroptera</taxon>
        <taxon>Panheteroptera</taxon>
        <taxon>Cimicomorpha</taxon>
        <taxon>Miridae</taxon>
        <taxon>Mirini</taxon>
        <taxon>Lygus</taxon>
    </lineage>
</organism>
<protein>
    <submittedName>
        <fullName evidence="2">Uncharacterized protein</fullName>
    </submittedName>
</protein>
<dbReference type="PANTHER" id="PTHR37984">
    <property type="entry name" value="PROTEIN CBG26694"/>
    <property type="match status" value="1"/>
</dbReference>
<name>A0A146LVD6_LYGHE</name>
<dbReference type="EMBL" id="GDHC01006958">
    <property type="protein sequence ID" value="JAQ11671.1"/>
    <property type="molecule type" value="Transcribed_RNA"/>
</dbReference>
<feature type="region of interest" description="Disordered" evidence="1">
    <location>
        <begin position="273"/>
        <end position="296"/>
    </location>
</feature>
<feature type="region of interest" description="Disordered" evidence="1">
    <location>
        <begin position="195"/>
        <end position="214"/>
    </location>
</feature>
<feature type="compositionally biased region" description="Polar residues" evidence="1">
    <location>
        <begin position="286"/>
        <end position="295"/>
    </location>
</feature>
<dbReference type="PANTHER" id="PTHR37984:SF5">
    <property type="entry name" value="PROTEIN NYNRIN-LIKE"/>
    <property type="match status" value="1"/>
</dbReference>
<dbReference type="InterPro" id="IPR050951">
    <property type="entry name" value="Retrovirus_Pol_polyprotein"/>
</dbReference>
<sequence>MSSTPCPTFSEGEDITEFLERLELHFLGEGITRQEKQVGRLVSVIGADAFSRLKAVLHPKTVAESTFEECVAGLKSALKSDVNIALARYEFSSLIRVPGQTVHDYIGSLRKAATRCDYGDAKDIIMCNQLLSGVKDPFVVTQLLQLGKDKKFDDWVATAIAADGIRMTSSALTQPTLPPTVSALQRPWNRGTMSFGRVRGVPVPRGRLPPSTSFPRTPVSRTCNGCITSHNPSQCPAKDWVCSNCTARGHIRRFCNQRRVNVVDGYSALPQSSHAHPSGFNHDIPQDSSSSNVHLQSLDHDYPTHDSNACQINDLYNPTIDNVFANTTMQNDMNNSAASNVVSNYEFESNLDPLFYFNNFYDGCNVLDCEGIFYSSCHSVNVEGDSEEKGALAGHHTMRWCGFRVHR</sequence>
<evidence type="ECO:0000313" key="2">
    <source>
        <dbReference type="EMBL" id="JAQ11671.1"/>
    </source>
</evidence>
<evidence type="ECO:0000256" key="1">
    <source>
        <dbReference type="SAM" id="MobiDB-lite"/>
    </source>
</evidence>
<proteinExistence type="predicted"/>